<keyword evidence="4" id="KW-0804">Transcription</keyword>
<keyword evidence="7" id="KW-1185">Reference proteome</keyword>
<dbReference type="Pfam" id="PF03861">
    <property type="entry name" value="ANTAR"/>
    <property type="match status" value="1"/>
</dbReference>
<evidence type="ECO:0000313" key="7">
    <source>
        <dbReference type="Proteomes" id="UP001500483"/>
    </source>
</evidence>
<evidence type="ECO:0000256" key="3">
    <source>
        <dbReference type="ARBA" id="ARBA00023015"/>
    </source>
</evidence>
<dbReference type="InterPro" id="IPR011006">
    <property type="entry name" value="CheY-like_superfamily"/>
</dbReference>
<dbReference type="SUPFAM" id="SSF55781">
    <property type="entry name" value="GAF domain-like"/>
    <property type="match status" value="1"/>
</dbReference>
<accession>A0ABP6RPZ1</accession>
<comment type="caution">
    <text evidence="6">The sequence shown here is derived from an EMBL/GenBank/DDBJ whole genome shotgun (WGS) entry which is preliminary data.</text>
</comment>
<dbReference type="InterPro" id="IPR036388">
    <property type="entry name" value="WH-like_DNA-bd_sf"/>
</dbReference>
<evidence type="ECO:0000256" key="1">
    <source>
        <dbReference type="ARBA" id="ARBA00022679"/>
    </source>
</evidence>
<dbReference type="Pfam" id="PF13185">
    <property type="entry name" value="GAF_2"/>
    <property type="match status" value="1"/>
</dbReference>
<dbReference type="SUPFAM" id="SSF52172">
    <property type="entry name" value="CheY-like"/>
    <property type="match status" value="1"/>
</dbReference>
<dbReference type="SMART" id="SM01012">
    <property type="entry name" value="ANTAR"/>
    <property type="match status" value="1"/>
</dbReference>
<proteinExistence type="predicted"/>
<dbReference type="InterPro" id="IPR003018">
    <property type="entry name" value="GAF"/>
</dbReference>
<sequence length="244" mass="25959">MAQREAENEPVTSGVPALVGSLSELPSIVLSTDAVDEVVWETAMLAVRAHEPTGSCGVTVLRDGHPVSLVTHLAEHNALEQSQYAAGTGPVPEALASRSAVVVADTADEPRWPEFAAAAAEQGVGSCCAAPMFVGDRPLGVVSYYAKAPHSYDEDFLLGRLIADLAATGLWCLLKHADKQQLSDQLHQALTSRAEIDQAKGILMAQRGCTADEAFDLLREQSQRHNVKLREVAARVVRRTTGGA</sequence>
<dbReference type="Proteomes" id="UP001500483">
    <property type="component" value="Unassembled WGS sequence"/>
</dbReference>
<keyword evidence="3" id="KW-0805">Transcription regulation</keyword>
<keyword evidence="2" id="KW-0418">Kinase</keyword>
<feature type="domain" description="ANTAR" evidence="5">
    <location>
        <begin position="176"/>
        <end position="237"/>
    </location>
</feature>
<evidence type="ECO:0000259" key="5">
    <source>
        <dbReference type="PROSITE" id="PS50921"/>
    </source>
</evidence>
<dbReference type="Gene3D" id="1.10.10.10">
    <property type="entry name" value="Winged helix-like DNA-binding domain superfamily/Winged helix DNA-binding domain"/>
    <property type="match status" value="1"/>
</dbReference>
<dbReference type="InterPro" id="IPR005561">
    <property type="entry name" value="ANTAR"/>
</dbReference>
<organism evidence="6 7">
    <name type="scientific">Saccharopolyspora gregorii</name>
    <dbReference type="NCBI Taxonomy" id="33914"/>
    <lineage>
        <taxon>Bacteria</taxon>
        <taxon>Bacillati</taxon>
        <taxon>Actinomycetota</taxon>
        <taxon>Actinomycetes</taxon>
        <taxon>Pseudonocardiales</taxon>
        <taxon>Pseudonocardiaceae</taxon>
        <taxon>Saccharopolyspora</taxon>
    </lineage>
</organism>
<reference evidence="7" key="1">
    <citation type="journal article" date="2019" name="Int. J. Syst. Evol. Microbiol.">
        <title>The Global Catalogue of Microorganisms (GCM) 10K type strain sequencing project: providing services to taxonomists for standard genome sequencing and annotation.</title>
        <authorList>
            <consortium name="The Broad Institute Genomics Platform"/>
            <consortium name="The Broad Institute Genome Sequencing Center for Infectious Disease"/>
            <person name="Wu L."/>
            <person name="Ma J."/>
        </authorList>
    </citation>
    <scope>NUCLEOTIDE SEQUENCE [LARGE SCALE GENOMIC DNA]</scope>
    <source>
        <strain evidence="7">JCM 9687</strain>
    </source>
</reference>
<evidence type="ECO:0000313" key="6">
    <source>
        <dbReference type="EMBL" id="GAA3358332.1"/>
    </source>
</evidence>
<name>A0ABP6RPZ1_9PSEU</name>
<keyword evidence="1" id="KW-0808">Transferase</keyword>
<dbReference type="InterPro" id="IPR012074">
    <property type="entry name" value="GAF_ANTAR"/>
</dbReference>
<dbReference type="InterPro" id="IPR029016">
    <property type="entry name" value="GAF-like_dom_sf"/>
</dbReference>
<dbReference type="EMBL" id="BAAAYK010000038">
    <property type="protein sequence ID" value="GAA3358332.1"/>
    <property type="molecule type" value="Genomic_DNA"/>
</dbReference>
<protein>
    <submittedName>
        <fullName evidence="6">GAF and ANTAR domain-containing protein</fullName>
    </submittedName>
</protein>
<dbReference type="PROSITE" id="PS50921">
    <property type="entry name" value="ANTAR"/>
    <property type="match status" value="1"/>
</dbReference>
<dbReference type="PIRSF" id="PIRSF036625">
    <property type="entry name" value="GAF_ANTAR"/>
    <property type="match status" value="1"/>
</dbReference>
<gene>
    <name evidence="6" type="ORF">GCM10020366_29990</name>
</gene>
<dbReference type="RefSeq" id="WP_344927194.1">
    <property type="nucleotide sequence ID" value="NZ_BAAAYK010000038.1"/>
</dbReference>
<evidence type="ECO:0000256" key="2">
    <source>
        <dbReference type="ARBA" id="ARBA00022777"/>
    </source>
</evidence>
<dbReference type="Gene3D" id="3.30.450.40">
    <property type="match status" value="1"/>
</dbReference>
<evidence type="ECO:0000256" key="4">
    <source>
        <dbReference type="ARBA" id="ARBA00023163"/>
    </source>
</evidence>